<comment type="function">
    <text evidence="1 11">Catalyzes the 6-electron oxidation of protoporphyrinogen-IX to form protoporphyrin-IX.</text>
</comment>
<dbReference type="SUPFAM" id="SSF51905">
    <property type="entry name" value="FAD/NAD(P)-binding domain"/>
    <property type="match status" value="1"/>
</dbReference>
<feature type="domain" description="Amine oxidase" evidence="12">
    <location>
        <begin position="45"/>
        <end position="552"/>
    </location>
</feature>
<reference evidence="13 14" key="1">
    <citation type="journal article" date="2018" name="Front. Microbiol.">
        <title>Genomic and genetic insights into a cosmopolitan fungus, Paecilomyces variotii (Eurotiales).</title>
        <authorList>
            <person name="Urquhart A.S."/>
            <person name="Mondo S.J."/>
            <person name="Makela M.R."/>
            <person name="Hane J.K."/>
            <person name="Wiebenga A."/>
            <person name="He G."/>
            <person name="Mihaltcheva S."/>
            <person name="Pangilinan J."/>
            <person name="Lipzen A."/>
            <person name="Barry K."/>
            <person name="de Vries R.P."/>
            <person name="Grigoriev I.V."/>
            <person name="Idnurm A."/>
        </authorList>
    </citation>
    <scope>NUCLEOTIDE SEQUENCE [LARGE SCALE GENOMIC DNA]</scope>
    <source>
        <strain evidence="13 14">CBS 101075</strain>
    </source>
</reference>
<dbReference type="InterPro" id="IPR050464">
    <property type="entry name" value="Zeta_carotene_desat/Oxidored"/>
</dbReference>
<comment type="caution">
    <text evidence="13">The sequence shown here is derived from an EMBL/GenBank/DDBJ whole genome shotgun (WGS) entry which is preliminary data.</text>
</comment>
<dbReference type="AlphaFoldDB" id="A0A443HIC1"/>
<dbReference type="Gene3D" id="3.50.50.60">
    <property type="entry name" value="FAD/NAD(P)-binding domain"/>
    <property type="match status" value="1"/>
</dbReference>
<organism evidence="13 14">
    <name type="scientific">Byssochlamys spectabilis</name>
    <name type="common">Paecilomyces variotii</name>
    <dbReference type="NCBI Taxonomy" id="264951"/>
    <lineage>
        <taxon>Eukaryota</taxon>
        <taxon>Fungi</taxon>
        <taxon>Dikarya</taxon>
        <taxon>Ascomycota</taxon>
        <taxon>Pezizomycotina</taxon>
        <taxon>Eurotiomycetes</taxon>
        <taxon>Eurotiomycetidae</taxon>
        <taxon>Eurotiales</taxon>
        <taxon>Thermoascaceae</taxon>
        <taxon>Paecilomyces</taxon>
    </lineage>
</organism>
<dbReference type="InterPro" id="IPR004572">
    <property type="entry name" value="Protoporphyrinogen_oxidase"/>
</dbReference>
<dbReference type="GO" id="GO:0006782">
    <property type="term" value="P:protoporphyrinogen IX biosynthetic process"/>
    <property type="evidence" value="ECO:0007669"/>
    <property type="project" value="UniProtKB-UniRule"/>
</dbReference>
<dbReference type="Proteomes" id="UP000283841">
    <property type="component" value="Unassembled WGS sequence"/>
</dbReference>
<evidence type="ECO:0000256" key="6">
    <source>
        <dbReference type="ARBA" id="ARBA00022827"/>
    </source>
</evidence>
<keyword evidence="6 11" id="KW-0274">FAD</keyword>
<dbReference type="EC" id="1.3.3.4" evidence="4 11"/>
<accession>A0A443HIC1</accession>
<evidence type="ECO:0000256" key="10">
    <source>
        <dbReference type="ARBA" id="ARBA00047554"/>
    </source>
</evidence>
<keyword evidence="8 11" id="KW-0350">Heme biosynthesis</keyword>
<dbReference type="FunFam" id="3.50.50.60:FF:000193">
    <property type="entry name" value="Protoporphyrinogen oxidase"/>
    <property type="match status" value="1"/>
</dbReference>
<keyword evidence="7 11" id="KW-0560">Oxidoreductase</keyword>
<comment type="similarity">
    <text evidence="3 11">Belongs to the protoporphyrinogen/coproporphyrinogen oxidase family. Protoporphyrinogen oxidase subfamily.</text>
</comment>
<comment type="catalytic activity">
    <reaction evidence="10 11">
        <text>protoporphyrinogen IX + 3 O2 = protoporphyrin IX + 3 H2O2</text>
        <dbReference type="Rhea" id="RHEA:25576"/>
        <dbReference type="ChEBI" id="CHEBI:15379"/>
        <dbReference type="ChEBI" id="CHEBI:16240"/>
        <dbReference type="ChEBI" id="CHEBI:57306"/>
        <dbReference type="ChEBI" id="CHEBI:57307"/>
        <dbReference type="EC" id="1.3.3.4"/>
    </reaction>
</comment>
<protein>
    <recommendedName>
        <fullName evidence="4 11">Protoporphyrinogen oxidase</fullName>
        <ecNumber evidence="4 11">1.3.3.4</ecNumber>
    </recommendedName>
</protein>
<dbReference type="RefSeq" id="XP_028481152.1">
    <property type="nucleotide sequence ID" value="XM_028632084.1"/>
</dbReference>
<sequence>MWRLCQHRYALDTISRSLTFRFHGQRRFLSAPSKSYDAAVIGGGITGLTTAFRLSRDPNCAKVTLYEQSNRLGGWLQSETINVDGGEVVFEYGPRTLRTASPSCLPLLDLLFELELEDEILITSKNSPAARNRYIYYPDHLVRMPAPIPNAGTITNLIANGKVLLTEPVLAGLLSSVFTEPLKEPRSDKLAGQDESVADFVSRRMSPQIADNLASALFHGIYAGDIDRLSAQTLLGVYRDLEKTDRRVFGSLLNIAQTERRILLTDDLLALHSVEHERPHGHWQRLTSLVRGASVLTLKRGLGQLVQSLETALRETAKVEILTNTEVKAISKDQQTSDLAIQIGENGSRTHNRVVATIPAPVLAKSLRSGVKGDQPVPQGSVRNLEEHNYAVSVMVVNLYYDNPQLIPYKGFGYLIPRSISLDQNPERALGVIFGSDSSVGQDTAPGTKLTVMMGGHWWDGWQESDYPDPETAVSMARSLLERHLHIKESPAVAKARLHRNAIPQYTVGHMSRMQELSRAVRDEFNHRLTLAGSWYSGVGVTDCIRQAYLSASYGVDARRLDDMNGERPWSRMGYKDWDLEGGIVSSPQRWFKANVDDVKYLFC</sequence>
<evidence type="ECO:0000313" key="14">
    <source>
        <dbReference type="Proteomes" id="UP000283841"/>
    </source>
</evidence>
<comment type="pathway">
    <text evidence="2 11">Porphyrin-containing compound metabolism; protoporphyrin-IX biosynthesis; protoporphyrin-IX from protoporphyrinogen-IX: step 1/1.</text>
</comment>
<dbReference type="NCBIfam" id="TIGR00562">
    <property type="entry name" value="proto_IX_ox"/>
    <property type="match status" value="1"/>
</dbReference>
<keyword evidence="14" id="KW-1185">Reference proteome</keyword>
<dbReference type="GeneID" id="39601361"/>
<dbReference type="InterPro" id="IPR036188">
    <property type="entry name" value="FAD/NAD-bd_sf"/>
</dbReference>
<dbReference type="PANTHER" id="PTHR42923">
    <property type="entry name" value="PROTOPORPHYRINOGEN OXIDASE"/>
    <property type="match status" value="1"/>
</dbReference>
<name>A0A443HIC1_BYSSP</name>
<gene>
    <name evidence="13" type="ORF">C8Q69DRAFT_488994</name>
</gene>
<evidence type="ECO:0000256" key="11">
    <source>
        <dbReference type="RuleBase" id="RU367069"/>
    </source>
</evidence>
<evidence type="ECO:0000256" key="7">
    <source>
        <dbReference type="ARBA" id="ARBA00023002"/>
    </source>
</evidence>
<dbReference type="GO" id="GO:0005743">
    <property type="term" value="C:mitochondrial inner membrane"/>
    <property type="evidence" value="ECO:0007669"/>
    <property type="project" value="UniProtKB-SubCell"/>
</dbReference>
<evidence type="ECO:0000256" key="9">
    <source>
        <dbReference type="ARBA" id="ARBA00023244"/>
    </source>
</evidence>
<keyword evidence="9 11" id="KW-0627">Porphyrin biosynthesis</keyword>
<evidence type="ECO:0000256" key="1">
    <source>
        <dbReference type="ARBA" id="ARBA00002600"/>
    </source>
</evidence>
<comment type="cofactor">
    <cofactor evidence="11">
        <name>FAD</name>
        <dbReference type="ChEBI" id="CHEBI:57692"/>
    </cofactor>
    <text evidence="11">Binds 1 FAD per subunit.</text>
</comment>
<dbReference type="PANTHER" id="PTHR42923:SF3">
    <property type="entry name" value="PROTOPORPHYRINOGEN OXIDASE"/>
    <property type="match status" value="1"/>
</dbReference>
<dbReference type="UniPathway" id="UPA00251">
    <property type="reaction ID" value="UER00324"/>
</dbReference>
<evidence type="ECO:0000256" key="4">
    <source>
        <dbReference type="ARBA" id="ARBA00012867"/>
    </source>
</evidence>
<comment type="subcellular location">
    <subcellularLocation>
        <location evidence="11">Mitochondrion inner membrane</location>
    </subcellularLocation>
</comment>
<evidence type="ECO:0000313" key="13">
    <source>
        <dbReference type="EMBL" id="RWQ91507.1"/>
    </source>
</evidence>
<evidence type="ECO:0000256" key="8">
    <source>
        <dbReference type="ARBA" id="ARBA00023133"/>
    </source>
</evidence>
<dbReference type="Pfam" id="PF01593">
    <property type="entry name" value="Amino_oxidase"/>
    <property type="match status" value="1"/>
</dbReference>
<proteinExistence type="inferred from homology"/>
<dbReference type="InterPro" id="IPR002937">
    <property type="entry name" value="Amino_oxidase"/>
</dbReference>
<evidence type="ECO:0000256" key="3">
    <source>
        <dbReference type="ARBA" id="ARBA00010551"/>
    </source>
</evidence>
<evidence type="ECO:0000256" key="5">
    <source>
        <dbReference type="ARBA" id="ARBA00022630"/>
    </source>
</evidence>
<dbReference type="SUPFAM" id="SSF54373">
    <property type="entry name" value="FAD-linked reductases, C-terminal domain"/>
    <property type="match status" value="1"/>
</dbReference>
<dbReference type="GO" id="GO:0004729">
    <property type="term" value="F:oxygen-dependent protoporphyrinogen oxidase activity"/>
    <property type="evidence" value="ECO:0007669"/>
    <property type="project" value="UniProtKB-UniRule"/>
</dbReference>
<evidence type="ECO:0000256" key="2">
    <source>
        <dbReference type="ARBA" id="ARBA00005073"/>
    </source>
</evidence>
<dbReference type="VEuPathDB" id="FungiDB:C8Q69DRAFT_488994"/>
<dbReference type="EMBL" id="RCNU01000019">
    <property type="protein sequence ID" value="RWQ91507.1"/>
    <property type="molecule type" value="Genomic_DNA"/>
</dbReference>
<keyword evidence="5 11" id="KW-0285">Flavoprotein</keyword>
<dbReference type="STRING" id="264951.A0A443HIC1"/>
<evidence type="ECO:0000259" key="12">
    <source>
        <dbReference type="Pfam" id="PF01593"/>
    </source>
</evidence>